<accession>A0A445N0J8</accession>
<dbReference type="AlphaFoldDB" id="A0A445N0J8"/>
<dbReference type="PANTHER" id="PTHR33713:SF11">
    <property type="entry name" value="PREVENT-HOST-DEATH FAMILY PROTEIN"/>
    <property type="match status" value="1"/>
</dbReference>
<gene>
    <name evidence="3" type="ORF">PITCH_A50005</name>
</gene>
<organism evidence="3">
    <name type="scientific">uncultured Desulfobacterium sp</name>
    <dbReference type="NCBI Taxonomy" id="201089"/>
    <lineage>
        <taxon>Bacteria</taxon>
        <taxon>Pseudomonadati</taxon>
        <taxon>Thermodesulfobacteriota</taxon>
        <taxon>Desulfobacteria</taxon>
        <taxon>Desulfobacterales</taxon>
        <taxon>Desulfobacteriaceae</taxon>
        <taxon>Desulfobacterium</taxon>
        <taxon>environmental samples</taxon>
    </lineage>
</organism>
<dbReference type="InterPro" id="IPR006442">
    <property type="entry name" value="Antitoxin_Phd/YefM"/>
</dbReference>
<comment type="similarity">
    <text evidence="1 2">Belongs to the phD/YefM antitoxin family.</text>
</comment>
<dbReference type="NCBIfam" id="TIGR01552">
    <property type="entry name" value="phd_fam"/>
    <property type="match status" value="1"/>
</dbReference>
<dbReference type="InterPro" id="IPR051405">
    <property type="entry name" value="phD/YefM_antitoxin"/>
</dbReference>
<evidence type="ECO:0000256" key="2">
    <source>
        <dbReference type="RuleBase" id="RU362080"/>
    </source>
</evidence>
<comment type="function">
    <text evidence="2">Antitoxin component of a type II toxin-antitoxin (TA) system.</text>
</comment>
<dbReference type="SUPFAM" id="SSF143120">
    <property type="entry name" value="YefM-like"/>
    <property type="match status" value="1"/>
</dbReference>
<protein>
    <recommendedName>
        <fullName evidence="2">Antitoxin</fullName>
    </recommendedName>
</protein>
<evidence type="ECO:0000313" key="3">
    <source>
        <dbReference type="EMBL" id="SPD75203.1"/>
    </source>
</evidence>
<dbReference type="Pfam" id="PF02604">
    <property type="entry name" value="PhdYeFM_antitox"/>
    <property type="match status" value="1"/>
</dbReference>
<proteinExistence type="inferred from homology"/>
<evidence type="ECO:0000256" key="1">
    <source>
        <dbReference type="ARBA" id="ARBA00009981"/>
    </source>
</evidence>
<name>A0A445N0J8_9BACT</name>
<dbReference type="InterPro" id="IPR036165">
    <property type="entry name" value="YefM-like_sf"/>
</dbReference>
<dbReference type="EMBL" id="OJIN01000192">
    <property type="protein sequence ID" value="SPD75203.1"/>
    <property type="molecule type" value="Genomic_DNA"/>
</dbReference>
<dbReference type="PANTHER" id="PTHR33713">
    <property type="entry name" value="ANTITOXIN YAFN-RELATED"/>
    <property type="match status" value="1"/>
</dbReference>
<reference evidence="3" key="1">
    <citation type="submission" date="2018-01" db="EMBL/GenBank/DDBJ databases">
        <authorList>
            <person name="Regsiter A."/>
            <person name="William W."/>
        </authorList>
    </citation>
    <scope>NUCLEOTIDE SEQUENCE</scope>
    <source>
        <strain evidence="3">TRIP AH-1</strain>
    </source>
</reference>
<dbReference type="Gene3D" id="3.40.1620.10">
    <property type="entry name" value="YefM-like domain"/>
    <property type="match status" value="1"/>
</dbReference>
<sequence length="92" mass="10403">MGKLMNIIPVSDLRQDAANILKKLKESKEPLIITQRGRAAAVMQSVETFEQSEHDKELLRLLAKGEREIEIGEGYDLETVLAEADLILNEKR</sequence>